<protein>
    <recommendedName>
        <fullName evidence="3">HTH cro/C1-type domain-containing protein</fullName>
    </recommendedName>
</protein>
<comment type="caution">
    <text evidence="1">The sequence shown here is derived from an EMBL/GenBank/DDBJ whole genome shotgun (WGS) entry which is preliminary data.</text>
</comment>
<accession>A0ABV8GJE0</accession>
<dbReference type="RefSeq" id="WP_379533788.1">
    <property type="nucleotide sequence ID" value="NZ_JBHSBI010000031.1"/>
</dbReference>
<gene>
    <name evidence="1" type="ORF">ACFOY2_42380</name>
</gene>
<dbReference type="Proteomes" id="UP001595851">
    <property type="component" value="Unassembled WGS sequence"/>
</dbReference>
<evidence type="ECO:0000313" key="2">
    <source>
        <dbReference type="Proteomes" id="UP001595851"/>
    </source>
</evidence>
<evidence type="ECO:0000313" key="1">
    <source>
        <dbReference type="EMBL" id="MFC4013933.1"/>
    </source>
</evidence>
<sequence length="998" mass="110156">MSNWEAKQQADIFVLLKDLGGLRVKCLNNEPSLRILQRRVGVSRGTISNWLKGSTFPTNIDQLTVLVRLIRAKAIDSGIADSHTHLWDESQWRTAYEAEAEKRAGRTQEYVKRAQASAALGRLAVGRPLMDVTDPYAYEVHRCIEIPGVDPSTLPAYVSREHDATLASIVKSAIAGQSQIAILVGGSSTGKTRACWEALHALRAGSSDWRLWHPITPARPDALIEQLKRVEPHTVIWLNEAQEYLSTSPAQLGEQVAAHLRDLLRDASRSPVLIMGTLWPEHRDEISTPPSPNQRDIHSQARQLIAGQTIEVPSAFNERALINLLDAAKTDMRLAQSAAEAEAGQITQFLAGVPALLERYRHAPAVARALVHAAMDARRLGYELVMTKQFLTKAAVGYLTDNEWNSLSDDWQADAFSYVAKFCNGVPGPLTPIKSRVIGETQIEKVRLADYLDQIGRKERNDQLPPLSLWDALLASNNAGELVDFAAEARKRGLFKYSLRLLKRSASLGDPGAAALAIAYLKDMGAAVDQAVAFAIKHADHRDSFLSGRLTEELMRAGYISEARSYLDQAITEAPLTTVIGVSQLLRCIEMAGLDDEEYDRLLSRDPANQIEIGDAYSVASLLRSFYEIDAEEEVFTLARRAAQSVAIDDAEDVEWLLVAIMECGDIDSAHVLAERAAQGTSVDDDDDLFNLLNALRHIHAQAAINTLLARMNAKAIHDGPNSLIQSIYFANQWKPDTVPSLLKRARNECSLDDPANAAMLLETLWELGSKRQAVGVLKRDPARLASLHDLSGVTSLLRVLVALKAEEQVTILIERAVGHAPLNEPQSVAALLAILRDLKLKSEAERVLSRLHIGSLSRKDPAGIAQLIEILNAIDERSAIQEIINGDPASSVALERRGIRSLMKQFLDYGARDQYDTLATRVATSFDLTPVYYVSFLRDALLDHGDKGRADLLERRAVASGLFYELLHEFDNKSELYMFGRELDGSPSRPWGWGDLT</sequence>
<proteinExistence type="predicted"/>
<evidence type="ECO:0008006" key="3">
    <source>
        <dbReference type="Google" id="ProtNLM"/>
    </source>
</evidence>
<organism evidence="1 2">
    <name type="scientific">Nonomuraea purpurea</name>
    <dbReference type="NCBI Taxonomy" id="1849276"/>
    <lineage>
        <taxon>Bacteria</taxon>
        <taxon>Bacillati</taxon>
        <taxon>Actinomycetota</taxon>
        <taxon>Actinomycetes</taxon>
        <taxon>Streptosporangiales</taxon>
        <taxon>Streptosporangiaceae</taxon>
        <taxon>Nonomuraea</taxon>
    </lineage>
</organism>
<keyword evidence="2" id="KW-1185">Reference proteome</keyword>
<name>A0ABV8GJE0_9ACTN</name>
<dbReference type="EMBL" id="JBHSBI010000031">
    <property type="protein sequence ID" value="MFC4013933.1"/>
    <property type="molecule type" value="Genomic_DNA"/>
</dbReference>
<reference evidence="2" key="1">
    <citation type="journal article" date="2019" name="Int. J. Syst. Evol. Microbiol.">
        <title>The Global Catalogue of Microorganisms (GCM) 10K type strain sequencing project: providing services to taxonomists for standard genome sequencing and annotation.</title>
        <authorList>
            <consortium name="The Broad Institute Genomics Platform"/>
            <consortium name="The Broad Institute Genome Sequencing Center for Infectious Disease"/>
            <person name="Wu L."/>
            <person name="Ma J."/>
        </authorList>
    </citation>
    <scope>NUCLEOTIDE SEQUENCE [LARGE SCALE GENOMIC DNA]</scope>
    <source>
        <strain evidence="2">TBRC 1276</strain>
    </source>
</reference>